<evidence type="ECO:0000313" key="2">
    <source>
        <dbReference type="Proteomes" id="UP000828390"/>
    </source>
</evidence>
<evidence type="ECO:0000313" key="1">
    <source>
        <dbReference type="EMBL" id="KAH3700612.1"/>
    </source>
</evidence>
<sequence length="66" mass="7647">MEFCLFISGQDDATRVSTEKVRNEKDSLKYTQRVLINFTIAWSHNVVTDESSLNECIKQIPECHLN</sequence>
<comment type="caution">
    <text evidence="1">The sequence shown here is derived from an EMBL/GenBank/DDBJ whole genome shotgun (WGS) entry which is preliminary data.</text>
</comment>
<dbReference type="AlphaFoldDB" id="A0A9D3YH38"/>
<reference evidence="1" key="1">
    <citation type="journal article" date="2019" name="bioRxiv">
        <title>The Genome of the Zebra Mussel, Dreissena polymorpha: A Resource for Invasive Species Research.</title>
        <authorList>
            <person name="McCartney M.A."/>
            <person name="Auch B."/>
            <person name="Kono T."/>
            <person name="Mallez S."/>
            <person name="Zhang Y."/>
            <person name="Obille A."/>
            <person name="Becker A."/>
            <person name="Abrahante J.E."/>
            <person name="Garbe J."/>
            <person name="Badalamenti J.P."/>
            <person name="Herman A."/>
            <person name="Mangelson H."/>
            <person name="Liachko I."/>
            <person name="Sullivan S."/>
            <person name="Sone E.D."/>
            <person name="Koren S."/>
            <person name="Silverstein K.A.T."/>
            <person name="Beckman K.B."/>
            <person name="Gohl D.M."/>
        </authorList>
    </citation>
    <scope>NUCLEOTIDE SEQUENCE</scope>
    <source>
        <strain evidence="1">Duluth1</strain>
        <tissue evidence="1">Whole animal</tissue>
    </source>
</reference>
<dbReference type="Proteomes" id="UP000828390">
    <property type="component" value="Unassembled WGS sequence"/>
</dbReference>
<keyword evidence="2" id="KW-1185">Reference proteome</keyword>
<name>A0A9D3YH38_DREPO</name>
<gene>
    <name evidence="1" type="ORF">DPMN_075589</name>
</gene>
<accession>A0A9D3YH38</accession>
<protein>
    <submittedName>
        <fullName evidence="1">Uncharacterized protein</fullName>
    </submittedName>
</protein>
<reference evidence="1" key="2">
    <citation type="submission" date="2020-11" db="EMBL/GenBank/DDBJ databases">
        <authorList>
            <person name="McCartney M.A."/>
            <person name="Auch B."/>
            <person name="Kono T."/>
            <person name="Mallez S."/>
            <person name="Becker A."/>
            <person name="Gohl D.M."/>
            <person name="Silverstein K.A.T."/>
            <person name="Koren S."/>
            <person name="Bechman K.B."/>
            <person name="Herman A."/>
            <person name="Abrahante J.E."/>
            <person name="Garbe J."/>
        </authorList>
    </citation>
    <scope>NUCLEOTIDE SEQUENCE</scope>
    <source>
        <strain evidence="1">Duluth1</strain>
        <tissue evidence="1">Whole animal</tissue>
    </source>
</reference>
<proteinExistence type="predicted"/>
<dbReference type="EMBL" id="JAIWYP010000015">
    <property type="protein sequence ID" value="KAH3700612.1"/>
    <property type="molecule type" value="Genomic_DNA"/>
</dbReference>
<organism evidence="1 2">
    <name type="scientific">Dreissena polymorpha</name>
    <name type="common">Zebra mussel</name>
    <name type="synonym">Mytilus polymorpha</name>
    <dbReference type="NCBI Taxonomy" id="45954"/>
    <lineage>
        <taxon>Eukaryota</taxon>
        <taxon>Metazoa</taxon>
        <taxon>Spiralia</taxon>
        <taxon>Lophotrochozoa</taxon>
        <taxon>Mollusca</taxon>
        <taxon>Bivalvia</taxon>
        <taxon>Autobranchia</taxon>
        <taxon>Heteroconchia</taxon>
        <taxon>Euheterodonta</taxon>
        <taxon>Imparidentia</taxon>
        <taxon>Neoheterodontei</taxon>
        <taxon>Myida</taxon>
        <taxon>Dreissenoidea</taxon>
        <taxon>Dreissenidae</taxon>
        <taxon>Dreissena</taxon>
    </lineage>
</organism>